<keyword evidence="3" id="KW-1185">Reference proteome</keyword>
<dbReference type="EMBL" id="PDDX01000001">
    <property type="protein sequence ID" value="PHI29236.1"/>
    <property type="molecule type" value="Genomic_DNA"/>
</dbReference>
<dbReference type="Proteomes" id="UP000373449">
    <property type="component" value="Unassembled WGS sequence"/>
</dbReference>
<dbReference type="GO" id="GO:0004519">
    <property type="term" value="F:endonuclease activity"/>
    <property type="evidence" value="ECO:0007669"/>
    <property type="project" value="InterPro"/>
</dbReference>
<dbReference type="OrthoDB" id="8562788at2"/>
<dbReference type="Proteomes" id="UP000224974">
    <property type="component" value="Unassembled WGS sequence"/>
</dbReference>
<dbReference type="Pfam" id="PF05944">
    <property type="entry name" value="Phage_term_smal"/>
    <property type="match status" value="1"/>
</dbReference>
<reference evidence="1" key="1">
    <citation type="submission" date="2017-09" db="EMBL/GenBank/DDBJ databases">
        <title>FDA dAtabase for Regulatory Grade micrObial Sequences (FDA-ARGOS): Supporting development and validation of Infectious Disease Dx tests.</title>
        <authorList>
            <person name="Minogue T."/>
            <person name="Wolcott M."/>
            <person name="Wasieloski L."/>
            <person name="Aguilar W."/>
            <person name="Moore D."/>
            <person name="Tallon L.J."/>
            <person name="Sadzewicz L."/>
            <person name="Ott S."/>
            <person name="Zhao X."/>
            <person name="Nagaraj S."/>
            <person name="Vavikolanu K."/>
            <person name="Aluvathingal J."/>
            <person name="Nadendla S."/>
            <person name="Sichtig H."/>
        </authorList>
    </citation>
    <scope>NUCLEOTIDE SEQUENCE</scope>
    <source>
        <strain evidence="1">FDAARGOS_387</strain>
    </source>
</reference>
<organism evidence="1 3">
    <name type="scientific">Budvicia aquatica</name>
    <dbReference type="NCBI Taxonomy" id="82979"/>
    <lineage>
        <taxon>Bacteria</taxon>
        <taxon>Pseudomonadati</taxon>
        <taxon>Pseudomonadota</taxon>
        <taxon>Gammaproteobacteria</taxon>
        <taxon>Enterobacterales</taxon>
        <taxon>Budviciaceae</taxon>
        <taxon>Budvicia</taxon>
    </lineage>
</organism>
<dbReference type="InterPro" id="IPR010270">
    <property type="entry name" value="Phage_P2_GpM"/>
</dbReference>
<sequence>MTSPARRHVVRVSAQEAARKGGSYQYASAYELMLVKLNADRQRLRLVQSVEKKAELKKKLLPEYSPWVAGVLSHGIGHQDDVVMFIMIWRIDTGDLSGALDIAEYALKHDLAMPTRFNRQTACAIAEEVAEYGSRSYGAKLPVDLPLLMRALELTDGKDMPDEVRAKLHKIIGFAERSRNNPVIALNHLTRALHLHSKCGVKKDIDGLEREIRNAAKSG</sequence>
<proteinExistence type="predicted"/>
<dbReference type="EMBL" id="CAADJA010000002">
    <property type="protein sequence ID" value="VFS47449.1"/>
    <property type="molecule type" value="Genomic_DNA"/>
</dbReference>
<dbReference type="GO" id="GO:0003677">
    <property type="term" value="F:DNA binding"/>
    <property type="evidence" value="ECO:0007669"/>
    <property type="project" value="InterPro"/>
</dbReference>
<protein>
    <submittedName>
        <fullName evidence="2">Phage small terminase subunit</fullName>
    </submittedName>
</protein>
<gene>
    <name evidence="1" type="ORF">CRN84_07835</name>
    <name evidence="2" type="ORF">NCTC12282_02385</name>
</gene>
<dbReference type="AlphaFoldDB" id="A0A2C6DDH8"/>
<evidence type="ECO:0000313" key="4">
    <source>
        <dbReference type="Proteomes" id="UP000373449"/>
    </source>
</evidence>
<dbReference type="STRING" id="1111728.GCA_000427805_01977"/>
<evidence type="ECO:0000313" key="2">
    <source>
        <dbReference type="EMBL" id="VFS47449.1"/>
    </source>
</evidence>
<accession>A0A2C6DDH8</accession>
<name>A0A2C6DDH8_9GAMM</name>
<evidence type="ECO:0000313" key="3">
    <source>
        <dbReference type="Proteomes" id="UP000224974"/>
    </source>
</evidence>
<dbReference type="RefSeq" id="WP_029094713.1">
    <property type="nucleotide sequence ID" value="NZ_CAADJA010000002.1"/>
</dbReference>
<reference evidence="3" key="2">
    <citation type="submission" date="2017-09" db="EMBL/GenBank/DDBJ databases">
        <title>FDA dAtabase for Regulatory Grade micrObial Sequences (FDA-ARGOS): Supporting development and validation of Infectious Disease Dx tests.</title>
        <authorList>
            <person name="Minogue T."/>
            <person name="Wolcott M."/>
            <person name="Wasieloski L."/>
            <person name="Aguilar W."/>
            <person name="Moore D."/>
            <person name="Tallon L."/>
            <person name="Sadzewicz L."/>
            <person name="Ott S."/>
            <person name="Zhao X."/>
            <person name="Nagaraj S."/>
            <person name="Vavikolanu K."/>
            <person name="Aluvathingal J."/>
            <person name="Nadendla S."/>
            <person name="Sichtig H."/>
        </authorList>
    </citation>
    <scope>NUCLEOTIDE SEQUENCE [LARGE SCALE GENOMIC DNA]</scope>
    <source>
        <strain evidence="3">FDAARGOS_387</strain>
    </source>
</reference>
<reference evidence="2 4" key="3">
    <citation type="submission" date="2019-03" db="EMBL/GenBank/DDBJ databases">
        <authorList>
            <consortium name="Pathogen Informatics"/>
        </authorList>
    </citation>
    <scope>NUCLEOTIDE SEQUENCE [LARGE SCALE GENOMIC DNA]</scope>
    <source>
        <strain evidence="2 4">NCTC12282</strain>
    </source>
</reference>
<evidence type="ECO:0000313" key="1">
    <source>
        <dbReference type="EMBL" id="PHI29236.1"/>
    </source>
</evidence>